<dbReference type="GO" id="GO:0045493">
    <property type="term" value="P:xylan catabolic process"/>
    <property type="evidence" value="ECO:0007669"/>
    <property type="project" value="UniProtKB-UniRule"/>
</dbReference>
<comment type="catalytic activity">
    <reaction evidence="1 10">
        <text>Endohydrolysis of (1-&gt;4)-beta-D-xylosidic linkages in xylans.</text>
        <dbReference type="EC" id="3.2.1.8"/>
    </reaction>
</comment>
<dbReference type="GO" id="GO:0031176">
    <property type="term" value="F:endo-1,4-beta-xylanase activity"/>
    <property type="evidence" value="ECO:0007669"/>
    <property type="project" value="UniProtKB-UniRule"/>
</dbReference>
<evidence type="ECO:0000256" key="7">
    <source>
        <dbReference type="ARBA" id="ARBA00023277"/>
    </source>
</evidence>
<dbReference type="FunFam" id="2.60.120.180:FF:000001">
    <property type="entry name" value="Endo-1,4-beta-xylanase"/>
    <property type="match status" value="1"/>
</dbReference>
<evidence type="ECO:0000256" key="12">
    <source>
        <dbReference type="SAM" id="SignalP"/>
    </source>
</evidence>
<evidence type="ECO:0000256" key="3">
    <source>
        <dbReference type="ARBA" id="ARBA00007792"/>
    </source>
</evidence>
<keyword evidence="6 10" id="KW-0378">Hydrolase</keyword>
<name>A0A8H9GN48_9MICO</name>
<evidence type="ECO:0000256" key="4">
    <source>
        <dbReference type="ARBA" id="ARBA00012590"/>
    </source>
</evidence>
<dbReference type="InterPro" id="IPR018208">
    <property type="entry name" value="GH11_AS_1"/>
</dbReference>
<feature type="signal peptide" evidence="12">
    <location>
        <begin position="1"/>
        <end position="37"/>
    </location>
</feature>
<feature type="chain" id="PRO_5039257685" description="endo-1,4-beta-xylanase" evidence="12">
    <location>
        <begin position="38"/>
        <end position="541"/>
    </location>
</feature>
<sequence length="541" mass="57147">MTKTFTTPKSFTSGIRRSRARLLRALAGIGASVALLAAGMVATAGPAAAVDRNETGTHDGYFYSFWTDAPGTVSMDLGSGGNYSTRWSNTGNFVAGKGWATGARRTVSYSGSFNPSGNAYLTLYGWTRSPLVEYYVVDNWGTYRPTGDYQGTVTTDGGTYDIYRTMRYNAPSIEGDSSTFPQYWSVRQQKRTGGTITAGNHFDAWASHGMNLGNHDYQIMATEGYQSSGSSNITLGSGGGTPPADDGDGSCTVDVSRGESWNDRFNVNFTVSGSDDWRVRIATGSGQSLQNSWNASVSGTSGTLTATPNGNGNSFGITLYSNGNTTLPTASCSSDGDGGDDGGGGNPSTCSAGYVGLTFDDGPNPGTSSQLISTLRQHGATGTVFPTGQNAQANPSLMRAYADAGLQIGNHSWDHPYLTRMGYNDIQWQLSTTQSAIQQTAGVTPQLFRPPYGDTNGTVRQVGSSLGLTEIIWDIDSQDYNGVSASQIRQAASRLTDGQVILMHDWPQNTLQALPGILEDLASRNLCPGHISPTTGRAVAP</sequence>
<dbReference type="InterPro" id="IPR006311">
    <property type="entry name" value="TAT_signal"/>
</dbReference>
<dbReference type="PANTHER" id="PTHR46828:SF2">
    <property type="entry name" value="ENDO-1,4-BETA-XYLANASE A-RELATED"/>
    <property type="match status" value="1"/>
</dbReference>
<dbReference type="InterPro" id="IPR012291">
    <property type="entry name" value="CBM2_carb-bd_dom_sf"/>
</dbReference>
<keyword evidence="12" id="KW-0732">Signal</keyword>
<keyword evidence="5 10" id="KW-0858">Xylan degradation</keyword>
<dbReference type="SMART" id="SM00637">
    <property type="entry name" value="CBD_II"/>
    <property type="match status" value="1"/>
</dbReference>
<dbReference type="SUPFAM" id="SSF49899">
    <property type="entry name" value="Concanavalin A-like lectins/glucanases"/>
    <property type="match status" value="1"/>
</dbReference>
<evidence type="ECO:0000256" key="9">
    <source>
        <dbReference type="ARBA" id="ARBA00023326"/>
    </source>
</evidence>
<comment type="caution">
    <text evidence="16">The sequence shown here is derived from an EMBL/GenBank/DDBJ whole genome shotgun (WGS) entry which is preliminary data.</text>
</comment>
<dbReference type="UniPathway" id="UPA00114"/>
<dbReference type="PROSITE" id="PS51677">
    <property type="entry name" value="NODB"/>
    <property type="match status" value="1"/>
</dbReference>
<dbReference type="InterPro" id="IPR008965">
    <property type="entry name" value="CBM2/CBM3_carb-bd_dom_sf"/>
</dbReference>
<dbReference type="PROSITE" id="PS51761">
    <property type="entry name" value="GH11_3"/>
    <property type="match status" value="1"/>
</dbReference>
<dbReference type="Proteomes" id="UP000655589">
    <property type="component" value="Unassembled WGS sequence"/>
</dbReference>
<evidence type="ECO:0000256" key="11">
    <source>
        <dbReference type="SAM" id="MobiDB-lite"/>
    </source>
</evidence>
<proteinExistence type="inferred from homology"/>
<keyword evidence="8 10" id="KW-0326">Glycosidase</keyword>
<evidence type="ECO:0000313" key="17">
    <source>
        <dbReference type="Proteomes" id="UP000655589"/>
    </source>
</evidence>
<evidence type="ECO:0000256" key="8">
    <source>
        <dbReference type="ARBA" id="ARBA00023295"/>
    </source>
</evidence>
<feature type="domain" description="NodB homology" evidence="14">
    <location>
        <begin position="353"/>
        <end position="529"/>
    </location>
</feature>
<dbReference type="InterPro" id="IPR013319">
    <property type="entry name" value="GH11/12"/>
</dbReference>
<feature type="domain" description="GH11" evidence="15">
    <location>
        <begin position="49"/>
        <end position="236"/>
    </location>
</feature>
<dbReference type="GO" id="GO:0030247">
    <property type="term" value="F:polysaccharide binding"/>
    <property type="evidence" value="ECO:0007669"/>
    <property type="project" value="UniProtKB-UniRule"/>
</dbReference>
<keyword evidence="17" id="KW-1185">Reference proteome</keyword>
<evidence type="ECO:0000256" key="1">
    <source>
        <dbReference type="ARBA" id="ARBA00000681"/>
    </source>
</evidence>
<feature type="domain" description="CBM2" evidence="13">
    <location>
        <begin position="244"/>
        <end position="335"/>
    </location>
</feature>
<dbReference type="InterPro" id="IPR033123">
    <property type="entry name" value="GH11_dom"/>
</dbReference>
<dbReference type="InterPro" id="IPR001919">
    <property type="entry name" value="CBD2"/>
</dbReference>
<dbReference type="CDD" id="cd10953">
    <property type="entry name" value="CE4_SlAXE_like"/>
    <property type="match status" value="1"/>
</dbReference>
<dbReference type="InterPro" id="IPR033119">
    <property type="entry name" value="GH11_AS_2"/>
</dbReference>
<dbReference type="InterPro" id="IPR011330">
    <property type="entry name" value="Glyco_hydro/deAcase_b/a-brl"/>
</dbReference>
<dbReference type="EC" id="3.2.1.8" evidence="4 10"/>
<evidence type="ECO:0000256" key="2">
    <source>
        <dbReference type="ARBA" id="ARBA00004851"/>
    </source>
</evidence>
<evidence type="ECO:0000256" key="10">
    <source>
        <dbReference type="PROSITE-ProRule" id="PRU01097"/>
    </source>
</evidence>
<dbReference type="Pfam" id="PF01522">
    <property type="entry name" value="Polysacc_deac_1"/>
    <property type="match status" value="1"/>
</dbReference>
<comment type="pathway">
    <text evidence="2 10">Glycan degradation; xylan degradation.</text>
</comment>
<dbReference type="InterPro" id="IPR013320">
    <property type="entry name" value="ConA-like_dom_sf"/>
</dbReference>
<dbReference type="PROSITE" id="PS00776">
    <property type="entry name" value="GH11_1"/>
    <property type="match status" value="1"/>
</dbReference>
<dbReference type="Gene3D" id="3.20.20.370">
    <property type="entry name" value="Glycoside hydrolase/deacetylase"/>
    <property type="match status" value="1"/>
</dbReference>
<dbReference type="SUPFAM" id="SSF88713">
    <property type="entry name" value="Glycoside hydrolase/deacetylase"/>
    <property type="match status" value="1"/>
</dbReference>
<dbReference type="Gene3D" id="2.60.120.180">
    <property type="match status" value="1"/>
</dbReference>
<keyword evidence="9 10" id="KW-0624">Polysaccharide degradation</keyword>
<feature type="active site" description="Nucleophile" evidence="10">
    <location>
        <position position="133"/>
    </location>
</feature>
<organism evidence="16 17">
    <name type="scientific">Promicromonospora citrea</name>
    <dbReference type="NCBI Taxonomy" id="43677"/>
    <lineage>
        <taxon>Bacteria</taxon>
        <taxon>Bacillati</taxon>
        <taxon>Actinomycetota</taxon>
        <taxon>Actinomycetes</taxon>
        <taxon>Micrococcales</taxon>
        <taxon>Promicromonosporaceae</taxon>
        <taxon>Promicromonospora</taxon>
    </lineage>
</organism>
<dbReference type="EMBL" id="BMPT01000016">
    <property type="protein sequence ID" value="GGM36959.1"/>
    <property type="molecule type" value="Genomic_DNA"/>
</dbReference>
<protein>
    <recommendedName>
        <fullName evidence="4 10">endo-1,4-beta-xylanase</fullName>
        <ecNumber evidence="4 10">3.2.1.8</ecNumber>
    </recommendedName>
</protein>
<dbReference type="AlphaFoldDB" id="A0A8H9GN48"/>
<evidence type="ECO:0000259" key="13">
    <source>
        <dbReference type="PROSITE" id="PS51173"/>
    </source>
</evidence>
<dbReference type="PROSITE" id="PS51173">
    <property type="entry name" value="CBM2"/>
    <property type="match status" value="1"/>
</dbReference>
<dbReference type="PANTHER" id="PTHR46828">
    <property type="entry name" value="ENDO-1,4-BETA-XYLANASE A-RELATED"/>
    <property type="match status" value="1"/>
</dbReference>
<dbReference type="GO" id="GO:0016810">
    <property type="term" value="F:hydrolase activity, acting on carbon-nitrogen (but not peptide) bonds"/>
    <property type="evidence" value="ECO:0007669"/>
    <property type="project" value="InterPro"/>
</dbReference>
<comment type="similarity">
    <text evidence="3 10">Belongs to the glycosyl hydrolase 11 (cellulase G) family.</text>
</comment>
<dbReference type="PROSITE" id="PS51318">
    <property type="entry name" value="TAT"/>
    <property type="match status" value="1"/>
</dbReference>
<gene>
    <name evidence="16" type="ORF">GCM10010102_35520</name>
</gene>
<feature type="region of interest" description="Disordered" evidence="11">
    <location>
        <begin position="230"/>
        <end position="252"/>
    </location>
</feature>
<dbReference type="InterPro" id="IPR001137">
    <property type="entry name" value="Glyco_hydro_11"/>
</dbReference>
<dbReference type="SUPFAM" id="SSF49384">
    <property type="entry name" value="Carbohydrate-binding domain"/>
    <property type="match status" value="1"/>
</dbReference>
<evidence type="ECO:0000259" key="14">
    <source>
        <dbReference type="PROSITE" id="PS51677"/>
    </source>
</evidence>
<dbReference type="PRINTS" id="PR00911">
    <property type="entry name" value="GLHYDRLASE11"/>
</dbReference>
<dbReference type="PROSITE" id="PS00777">
    <property type="entry name" value="GH11_2"/>
    <property type="match status" value="1"/>
</dbReference>
<accession>A0A8H9GN48</accession>
<dbReference type="Gene3D" id="2.60.40.290">
    <property type="match status" value="1"/>
</dbReference>
<evidence type="ECO:0000259" key="15">
    <source>
        <dbReference type="PROSITE" id="PS51761"/>
    </source>
</evidence>
<evidence type="ECO:0000256" key="5">
    <source>
        <dbReference type="ARBA" id="ARBA00022651"/>
    </source>
</evidence>
<reference evidence="16" key="1">
    <citation type="journal article" date="2014" name="Int. J. Syst. Evol. Microbiol.">
        <title>Complete genome sequence of Corynebacterium casei LMG S-19264T (=DSM 44701T), isolated from a smear-ripened cheese.</title>
        <authorList>
            <consortium name="US DOE Joint Genome Institute (JGI-PGF)"/>
            <person name="Walter F."/>
            <person name="Albersmeier A."/>
            <person name="Kalinowski J."/>
            <person name="Ruckert C."/>
        </authorList>
    </citation>
    <scope>NUCLEOTIDE SEQUENCE</scope>
    <source>
        <strain evidence="16">JCM 3051</strain>
    </source>
</reference>
<feature type="active site" description="Proton donor" evidence="10">
    <location>
        <position position="223"/>
    </location>
</feature>
<reference evidence="16" key="2">
    <citation type="submission" date="2020-09" db="EMBL/GenBank/DDBJ databases">
        <authorList>
            <person name="Sun Q."/>
            <person name="Ohkuma M."/>
        </authorList>
    </citation>
    <scope>NUCLEOTIDE SEQUENCE</scope>
    <source>
        <strain evidence="16">JCM 3051</strain>
    </source>
</reference>
<evidence type="ECO:0000313" key="16">
    <source>
        <dbReference type="EMBL" id="GGM36959.1"/>
    </source>
</evidence>
<dbReference type="InterPro" id="IPR002509">
    <property type="entry name" value="NODB_dom"/>
</dbReference>
<evidence type="ECO:0000256" key="6">
    <source>
        <dbReference type="ARBA" id="ARBA00022801"/>
    </source>
</evidence>
<dbReference type="Pfam" id="PF00457">
    <property type="entry name" value="Glyco_hydro_11"/>
    <property type="match status" value="1"/>
</dbReference>
<keyword evidence="7 10" id="KW-0119">Carbohydrate metabolism</keyword>